<protein>
    <recommendedName>
        <fullName evidence="3 7">DNA topoisomerase</fullName>
        <ecNumber evidence="3 7">5.6.2.1</ecNumber>
    </recommendedName>
</protein>
<keyword evidence="5 7" id="KW-0238">DNA-binding</keyword>
<evidence type="ECO:0000256" key="1">
    <source>
        <dbReference type="ARBA" id="ARBA00000213"/>
    </source>
</evidence>
<dbReference type="EC" id="5.6.2.1" evidence="3 7"/>
<dbReference type="InterPro" id="IPR013825">
    <property type="entry name" value="Topo_IA_cen_sub2"/>
</dbReference>
<dbReference type="InterPro" id="IPR056452">
    <property type="entry name" value="Zn_ribbon_TOP3B"/>
</dbReference>
<dbReference type="CDD" id="cd00186">
    <property type="entry name" value="TOP1Ac"/>
    <property type="match status" value="1"/>
</dbReference>
<dbReference type="Proteomes" id="UP000192578">
    <property type="component" value="Unassembled WGS sequence"/>
</dbReference>
<dbReference type="SUPFAM" id="SSF56712">
    <property type="entry name" value="Prokaryotic type I DNA topoisomerase"/>
    <property type="match status" value="1"/>
</dbReference>
<dbReference type="InterPro" id="IPR000380">
    <property type="entry name" value="Topo_IA"/>
</dbReference>
<organism evidence="11 12">
    <name type="scientific">Hypsibius exemplaris</name>
    <name type="common">Freshwater tardigrade</name>
    <dbReference type="NCBI Taxonomy" id="2072580"/>
    <lineage>
        <taxon>Eukaryota</taxon>
        <taxon>Metazoa</taxon>
        <taxon>Ecdysozoa</taxon>
        <taxon>Tardigrada</taxon>
        <taxon>Eutardigrada</taxon>
        <taxon>Parachela</taxon>
        <taxon>Hypsibioidea</taxon>
        <taxon>Hypsibiidae</taxon>
        <taxon>Hypsibius</taxon>
    </lineage>
</organism>
<keyword evidence="4 7" id="KW-0799">Topoisomerase</keyword>
<dbReference type="PRINTS" id="PR00417">
    <property type="entry name" value="PRTPISMRASEI"/>
</dbReference>
<keyword evidence="6 7" id="KW-0413">Isomerase</keyword>
<dbReference type="PANTHER" id="PTHR11390:SF20">
    <property type="entry name" value="DNA TOPOISOMERASE 3-BETA-1"/>
    <property type="match status" value="1"/>
</dbReference>
<dbReference type="InterPro" id="IPR023405">
    <property type="entry name" value="Topo_IA_core_domain"/>
</dbReference>
<dbReference type="InterPro" id="IPR013497">
    <property type="entry name" value="Topo_IA_cen"/>
</dbReference>
<reference evidence="12" key="1">
    <citation type="submission" date="2017-01" db="EMBL/GenBank/DDBJ databases">
        <title>Comparative genomics of anhydrobiosis in the tardigrade Hypsibius dujardini.</title>
        <authorList>
            <person name="Yoshida Y."/>
            <person name="Koutsovoulos G."/>
            <person name="Laetsch D."/>
            <person name="Stevens L."/>
            <person name="Kumar S."/>
            <person name="Horikawa D."/>
            <person name="Ishino K."/>
            <person name="Komine S."/>
            <person name="Tomita M."/>
            <person name="Blaxter M."/>
            <person name="Arakawa K."/>
        </authorList>
    </citation>
    <scope>NUCLEOTIDE SEQUENCE [LARGE SCALE GENOMIC DNA]</scope>
    <source>
        <strain evidence="12">Z151</strain>
    </source>
</reference>
<proteinExistence type="inferred from homology"/>
<evidence type="ECO:0000256" key="8">
    <source>
        <dbReference type="SAM" id="MobiDB-lite"/>
    </source>
</evidence>
<dbReference type="Gene3D" id="1.10.460.10">
    <property type="entry name" value="Topoisomerase I, domain 2"/>
    <property type="match status" value="1"/>
</dbReference>
<evidence type="ECO:0000313" key="12">
    <source>
        <dbReference type="Proteomes" id="UP000192578"/>
    </source>
</evidence>
<dbReference type="AlphaFoldDB" id="A0A1W0WMC7"/>
<dbReference type="PANTHER" id="PTHR11390">
    <property type="entry name" value="PROKARYOTIC DNA TOPOISOMERASE"/>
    <property type="match status" value="1"/>
</dbReference>
<dbReference type="Pfam" id="PF01751">
    <property type="entry name" value="Toprim"/>
    <property type="match status" value="1"/>
</dbReference>
<feature type="region of interest" description="Disordered" evidence="8">
    <location>
        <begin position="807"/>
        <end position="830"/>
    </location>
</feature>
<keyword evidence="12" id="KW-1185">Reference proteome</keyword>
<evidence type="ECO:0000256" key="6">
    <source>
        <dbReference type="ARBA" id="ARBA00023235"/>
    </source>
</evidence>
<dbReference type="FunFam" id="3.40.50.140:FF:000002">
    <property type="entry name" value="DNA topoisomerase"/>
    <property type="match status" value="1"/>
</dbReference>
<dbReference type="Pfam" id="PF01131">
    <property type="entry name" value="Topoisom_bac"/>
    <property type="match status" value="1"/>
</dbReference>
<dbReference type="EMBL" id="MTYJ01000075">
    <property type="protein sequence ID" value="OQV16355.1"/>
    <property type="molecule type" value="Genomic_DNA"/>
</dbReference>
<evidence type="ECO:0000256" key="3">
    <source>
        <dbReference type="ARBA" id="ARBA00012891"/>
    </source>
</evidence>
<dbReference type="FunFam" id="1.10.290.10:FF:000001">
    <property type="entry name" value="DNA topoisomerase"/>
    <property type="match status" value="1"/>
</dbReference>
<dbReference type="OrthoDB" id="430051at2759"/>
<feature type="domain" description="Toprim" evidence="9">
    <location>
        <begin position="3"/>
        <end position="153"/>
    </location>
</feature>
<dbReference type="Pfam" id="PF23546">
    <property type="entry name" value="Zn_ribbon_TOP3B"/>
    <property type="match status" value="1"/>
</dbReference>
<dbReference type="Gene3D" id="3.40.50.140">
    <property type="match status" value="1"/>
</dbReference>
<dbReference type="GO" id="GO:0006265">
    <property type="term" value="P:DNA topological change"/>
    <property type="evidence" value="ECO:0007669"/>
    <property type="project" value="InterPro"/>
</dbReference>
<name>A0A1W0WMC7_HYPEX</name>
<dbReference type="InterPro" id="IPR013824">
    <property type="entry name" value="Topo_IA_cen_sub1"/>
</dbReference>
<dbReference type="InterPro" id="IPR006171">
    <property type="entry name" value="TOPRIM_dom"/>
</dbReference>
<dbReference type="GO" id="GO:0003677">
    <property type="term" value="F:DNA binding"/>
    <property type="evidence" value="ECO:0007669"/>
    <property type="project" value="UniProtKB-KW"/>
</dbReference>
<gene>
    <name evidence="11" type="ORF">BV898_09500</name>
</gene>
<dbReference type="GO" id="GO:0005634">
    <property type="term" value="C:nucleus"/>
    <property type="evidence" value="ECO:0007669"/>
    <property type="project" value="TreeGrafter"/>
</dbReference>
<dbReference type="InterPro" id="IPR023406">
    <property type="entry name" value="Topo_IA_AS"/>
</dbReference>
<evidence type="ECO:0000256" key="2">
    <source>
        <dbReference type="ARBA" id="ARBA00009446"/>
    </source>
</evidence>
<dbReference type="GO" id="GO:0006281">
    <property type="term" value="P:DNA repair"/>
    <property type="evidence" value="ECO:0007669"/>
    <property type="project" value="TreeGrafter"/>
</dbReference>
<dbReference type="InterPro" id="IPR003601">
    <property type="entry name" value="Topo_IA_2"/>
</dbReference>
<dbReference type="InterPro" id="IPR034144">
    <property type="entry name" value="TOPRIM_TopoIII"/>
</dbReference>
<comment type="function">
    <text evidence="7">Introduces a single-strand break via transesterification at a target site in duplex DNA. Releases the supercoiling and torsional tension of DNA introduced during the DNA replication and transcription by transiently cleaving and rejoining one strand of the DNA duplex. The scissile phosphodiester is attacked by the catalytic tyrosine of the enzyme, resulting in the formation of a DNA-(5'-phosphotyrosyl)-enzyme intermediate and the expulsion of a 3'-OH DNA strand.</text>
</comment>
<dbReference type="Gene3D" id="2.70.20.10">
    <property type="entry name" value="Topoisomerase I, domain 3"/>
    <property type="match status" value="1"/>
</dbReference>
<dbReference type="SMART" id="SM00437">
    <property type="entry name" value="TOP1Ac"/>
    <property type="match status" value="1"/>
</dbReference>
<dbReference type="InterPro" id="IPR003602">
    <property type="entry name" value="Topo_IA_DNA-bd_dom"/>
</dbReference>
<dbReference type="GO" id="GO:0006310">
    <property type="term" value="P:DNA recombination"/>
    <property type="evidence" value="ECO:0007669"/>
    <property type="project" value="TreeGrafter"/>
</dbReference>
<dbReference type="PROSITE" id="PS50880">
    <property type="entry name" value="TOPRIM"/>
    <property type="match status" value="1"/>
</dbReference>
<comment type="catalytic activity">
    <reaction evidence="1 7">
        <text>ATP-independent breakage of single-stranded DNA, followed by passage and rejoining.</text>
        <dbReference type="EC" id="5.6.2.1"/>
    </reaction>
</comment>
<dbReference type="GO" id="GO:0003917">
    <property type="term" value="F:DNA topoisomerase type I (single strand cut, ATP-independent) activity"/>
    <property type="evidence" value="ECO:0007669"/>
    <property type="project" value="UniProtKB-EC"/>
</dbReference>
<evidence type="ECO:0000259" key="9">
    <source>
        <dbReference type="PROSITE" id="PS50880"/>
    </source>
</evidence>
<evidence type="ECO:0000256" key="5">
    <source>
        <dbReference type="ARBA" id="ARBA00023125"/>
    </source>
</evidence>
<dbReference type="SMART" id="SM00436">
    <property type="entry name" value="TOP1Bc"/>
    <property type="match status" value="1"/>
</dbReference>
<evidence type="ECO:0000313" key="11">
    <source>
        <dbReference type="EMBL" id="OQV16355.1"/>
    </source>
</evidence>
<dbReference type="PROSITE" id="PS52039">
    <property type="entry name" value="TOPO_IA_2"/>
    <property type="match status" value="1"/>
</dbReference>
<evidence type="ECO:0000256" key="4">
    <source>
        <dbReference type="ARBA" id="ARBA00023029"/>
    </source>
</evidence>
<dbReference type="CDD" id="cd03362">
    <property type="entry name" value="TOPRIM_TopoIA_TopoIII"/>
    <property type="match status" value="1"/>
</dbReference>
<dbReference type="Gene3D" id="1.10.290.10">
    <property type="entry name" value="Topoisomerase I, domain 4"/>
    <property type="match status" value="1"/>
</dbReference>
<sequence>MRTVLMVAEKPSLAQTIAEILSNGSLKSRKAFNRACSVHEYVGPWPYTGEQVFYKMTSTCGHVMGIDFPGKYNNWDSTDPAELFDCPIQQKEATASLSIPRLLNIEAKGADFLVLWLDCDKEGENICFEVVDAVVGALRPAPRDENIYRAKFSALTSKDIKNAMATLIRPNKNEALSVDARMELDLRIGCAFTRFQTKYFNGKFGDLNSATISFGPCQTPTLAFCVRRHDEIQHFKPEPYWVPTPTLVTPSGEKLMPAWTKHAVFNRQVGELILKNLKDSKTALVTSISTAEHTKARPGALNTVALLRVASSGLGLAPHHTMQLAERLYTSGYISYPRTETSSYPDNFDLKAVAQEIGKTNMYAGIVQGILQKGIQKPKKGTDAGDHPPITPTKAATEAVLGESWRLYDYVCRHFLATIMNDCKYMETTAAISLGKEEFKITATKVIDPGFTKVLEHQAVSTSDMMEIKEKMILKVEEVRLIEKKTTPPDYLTESELIKLMEENSVGTDASIPVHINNICQRNYVTVSPTGRKLIPTTLGIMLVHGYEKIDPDLVLATMRGAVEKQLNLIAIGQADFGAVRDHTLKIFKAKFRYFVEKVALMEGLFEGSFTALNDSGKPFSRCGKCQRFMKLISTRPPRLYCGFCNEALNLPSQGTIGLHQELKCPLDTYDLVFWTTATRGTPLCPYCYNNPPFPDMPKLAPCNKCTHPSCSHSMLQNAVRTCYGCDSGILVLETSSGHKRRLTCNQCSLKILLGDLKRVRVRVDTLCGKCDARTIVMENKEGVEKSGCIFCDAVMAEKCRVDYQGPNERSGGRGRRQTRAPRGERGGRVSADVVERQRVRRWVGISVVELLVVLMDRRKDLVAAVAEEIVEASVEIVVEGSVDRHEAVLEASVVVDAVVDAVDAMTFDGFRELPLRFLLFANAEDQTCLPTSFTPKLLKLFPVLGRFSRLH</sequence>
<dbReference type="SMART" id="SM00493">
    <property type="entry name" value="TOPRIM"/>
    <property type="match status" value="1"/>
</dbReference>
<comment type="caution">
    <text evidence="11">The sequence shown here is derived from an EMBL/GenBank/DDBJ whole genome shotgun (WGS) entry which is preliminary data.</text>
</comment>
<feature type="domain" description="Topo IA-type catalytic" evidence="10">
    <location>
        <begin position="171"/>
        <end position="592"/>
    </location>
</feature>
<evidence type="ECO:0000256" key="7">
    <source>
        <dbReference type="RuleBase" id="RU362092"/>
    </source>
</evidence>
<comment type="similarity">
    <text evidence="2 7">Belongs to the type IA topoisomerase family.</text>
</comment>
<dbReference type="PROSITE" id="PS00396">
    <property type="entry name" value="TOPO_IA_1"/>
    <property type="match status" value="1"/>
</dbReference>
<evidence type="ECO:0000259" key="10">
    <source>
        <dbReference type="PROSITE" id="PS52039"/>
    </source>
</evidence>
<accession>A0A1W0WMC7</accession>
<dbReference type="InterPro" id="IPR013826">
    <property type="entry name" value="Topo_IA_cen_sub3"/>
</dbReference>